<keyword evidence="3" id="KW-1185">Reference proteome</keyword>
<sequence>MASHAIEISKGAEGHDKIHQILFQLEEAVVQHGAISGAQAISLRPSRDNGCHDRHVSGHRVEDPDPQDQDDHPQDDDIAYMGSRAYGTCTRNVKFLERFRPYGVDKYTDEARPNIWLANCTTPHASLSGGNDLHGCEIPSSSSGRDKNGQNRRSQTVANAAYGSHASRKISKPRPIGGANSTSPNDKHHHRRQSWMNQKLQSEETKGEFPQEDTPKTEDFMQRTKDKKQRINQLQNLLGRLGPVSYRNFMMLHDYTANGLDQLVRLGPVVRMPTCTLDLEASGGESVRNVPPGRCK</sequence>
<feature type="region of interest" description="Disordered" evidence="1">
    <location>
        <begin position="127"/>
        <end position="228"/>
    </location>
</feature>
<accession>A0A9R0RB12</accession>
<dbReference type="EMBL" id="LT934115">
    <property type="protein sequence ID" value="VAH56492.1"/>
    <property type="molecule type" value="Genomic_DNA"/>
</dbReference>
<proteinExistence type="predicted"/>
<dbReference type="OMA" id="DYMANGL"/>
<feature type="compositionally biased region" description="Acidic residues" evidence="1">
    <location>
        <begin position="64"/>
        <end position="75"/>
    </location>
</feature>
<evidence type="ECO:0000313" key="3">
    <source>
        <dbReference type="Proteomes" id="UP000324705"/>
    </source>
</evidence>
<evidence type="ECO:0000256" key="1">
    <source>
        <dbReference type="SAM" id="MobiDB-lite"/>
    </source>
</evidence>
<feature type="compositionally biased region" description="Basic and acidic residues" evidence="1">
    <location>
        <begin position="45"/>
        <end position="63"/>
    </location>
</feature>
<name>A0A9R0RB12_TRITD</name>
<organism evidence="2 3">
    <name type="scientific">Triticum turgidum subsp. durum</name>
    <name type="common">Durum wheat</name>
    <name type="synonym">Triticum durum</name>
    <dbReference type="NCBI Taxonomy" id="4567"/>
    <lineage>
        <taxon>Eukaryota</taxon>
        <taxon>Viridiplantae</taxon>
        <taxon>Streptophyta</taxon>
        <taxon>Embryophyta</taxon>
        <taxon>Tracheophyta</taxon>
        <taxon>Spermatophyta</taxon>
        <taxon>Magnoliopsida</taxon>
        <taxon>Liliopsida</taxon>
        <taxon>Poales</taxon>
        <taxon>Poaceae</taxon>
        <taxon>BOP clade</taxon>
        <taxon>Pooideae</taxon>
        <taxon>Triticodae</taxon>
        <taxon>Triticeae</taxon>
        <taxon>Triticinae</taxon>
        <taxon>Triticum</taxon>
    </lineage>
</organism>
<feature type="region of interest" description="Disordered" evidence="1">
    <location>
        <begin position="44"/>
        <end position="75"/>
    </location>
</feature>
<dbReference type="Gramene" id="TRITD3Av1G016200.1">
    <property type="protein sequence ID" value="TRITD3Av1G016200.1"/>
    <property type="gene ID" value="TRITD3Av1G016200"/>
</dbReference>
<dbReference type="Proteomes" id="UP000324705">
    <property type="component" value="Chromosome 3A"/>
</dbReference>
<evidence type="ECO:0000313" key="2">
    <source>
        <dbReference type="EMBL" id="VAH56492.1"/>
    </source>
</evidence>
<dbReference type="AlphaFoldDB" id="A0A9R0RB12"/>
<reference evidence="2 3" key="1">
    <citation type="submission" date="2017-09" db="EMBL/GenBank/DDBJ databases">
        <authorList>
            <consortium name="International Durum Wheat Genome Sequencing Consortium (IDWGSC)"/>
            <person name="Milanesi L."/>
        </authorList>
    </citation>
    <scope>NUCLEOTIDE SEQUENCE [LARGE SCALE GENOMIC DNA]</scope>
    <source>
        <strain evidence="3">cv. Svevo</strain>
    </source>
</reference>
<feature type="compositionally biased region" description="Basic and acidic residues" evidence="1">
    <location>
        <begin position="201"/>
        <end position="224"/>
    </location>
</feature>
<gene>
    <name evidence="2" type="ORF">TRITD_3Av1G016200</name>
</gene>
<protein>
    <submittedName>
        <fullName evidence="2">Uncharacterized protein</fullName>
    </submittedName>
</protein>